<accession>W4LA24</accession>
<dbReference type="Pfam" id="PF18480">
    <property type="entry name" value="DUF5615"/>
    <property type="match status" value="1"/>
</dbReference>
<evidence type="ECO:0000313" key="2">
    <source>
        <dbReference type="EMBL" id="ETW94181.1"/>
    </source>
</evidence>
<dbReference type="Proteomes" id="UP000019141">
    <property type="component" value="Unassembled WGS sequence"/>
</dbReference>
<feature type="domain" description="DUF5615" evidence="1">
    <location>
        <begin position="3"/>
        <end position="59"/>
    </location>
</feature>
<dbReference type="AlphaFoldDB" id="W4LA24"/>
<organism evidence="2 3">
    <name type="scientific">Entotheonella factor</name>
    <dbReference type="NCBI Taxonomy" id="1429438"/>
    <lineage>
        <taxon>Bacteria</taxon>
        <taxon>Pseudomonadati</taxon>
        <taxon>Nitrospinota/Tectimicrobiota group</taxon>
        <taxon>Candidatus Tectimicrobiota</taxon>
        <taxon>Candidatus Entotheonellia</taxon>
        <taxon>Candidatus Entotheonellales</taxon>
        <taxon>Candidatus Entotheonellaceae</taxon>
        <taxon>Candidatus Entotheonella</taxon>
    </lineage>
</organism>
<evidence type="ECO:0000313" key="3">
    <source>
        <dbReference type="Proteomes" id="UP000019141"/>
    </source>
</evidence>
<sequence>MIKFATDEDFNNRIFRGLLRRQPNLDIVRIQDVLLSGTHDSVILEWAFHEQRVLLTHDVSTMSAYAYGRIRVGQSIAGLIEVPQSMPIGQVIEDLLTIATCLTAEEMENQVQFLPL</sequence>
<protein>
    <recommendedName>
        <fullName evidence="1">DUF5615 domain-containing protein</fullName>
    </recommendedName>
</protein>
<gene>
    <name evidence="2" type="ORF">ETSY1_35950</name>
</gene>
<reference evidence="2 3" key="1">
    <citation type="journal article" date="2014" name="Nature">
        <title>An environmental bacterial taxon with a large and distinct metabolic repertoire.</title>
        <authorList>
            <person name="Wilson M.C."/>
            <person name="Mori T."/>
            <person name="Ruckert C."/>
            <person name="Uria A.R."/>
            <person name="Helf M.J."/>
            <person name="Takada K."/>
            <person name="Gernert C."/>
            <person name="Steffens U.A."/>
            <person name="Heycke N."/>
            <person name="Schmitt S."/>
            <person name="Rinke C."/>
            <person name="Helfrich E.J."/>
            <person name="Brachmann A.O."/>
            <person name="Gurgui C."/>
            <person name="Wakimoto T."/>
            <person name="Kracht M."/>
            <person name="Crusemann M."/>
            <person name="Hentschel U."/>
            <person name="Abe I."/>
            <person name="Matsunaga S."/>
            <person name="Kalinowski J."/>
            <person name="Takeyama H."/>
            <person name="Piel J."/>
        </authorList>
    </citation>
    <scope>NUCLEOTIDE SEQUENCE [LARGE SCALE GENOMIC DNA]</scope>
    <source>
        <strain evidence="3">TSY1</strain>
    </source>
</reference>
<dbReference type="HOGENOM" id="CLU_166921_0_0_7"/>
<proteinExistence type="predicted"/>
<evidence type="ECO:0000259" key="1">
    <source>
        <dbReference type="Pfam" id="PF18480"/>
    </source>
</evidence>
<dbReference type="InterPro" id="IPR041049">
    <property type="entry name" value="DUF5615"/>
</dbReference>
<comment type="caution">
    <text evidence="2">The sequence shown here is derived from an EMBL/GenBank/DDBJ whole genome shotgun (WGS) entry which is preliminary data.</text>
</comment>
<dbReference type="EMBL" id="AZHW01001107">
    <property type="protein sequence ID" value="ETW94181.1"/>
    <property type="molecule type" value="Genomic_DNA"/>
</dbReference>
<name>W4LA24_ENTF1</name>
<keyword evidence="3" id="KW-1185">Reference proteome</keyword>